<evidence type="ECO:0000256" key="1">
    <source>
        <dbReference type="SAM" id="Phobius"/>
    </source>
</evidence>
<protein>
    <submittedName>
        <fullName evidence="2">Putative membrane protein</fullName>
    </submittedName>
</protein>
<dbReference type="AlphaFoldDB" id="A0A5C2HI60"/>
<keyword evidence="1" id="KW-0812">Transmembrane</keyword>
<organism evidence="2 3">
    <name type="scientific">Arcobacter porcinus</name>
    <dbReference type="NCBI Taxonomy" id="1935204"/>
    <lineage>
        <taxon>Bacteria</taxon>
        <taxon>Pseudomonadati</taxon>
        <taxon>Campylobacterota</taxon>
        <taxon>Epsilonproteobacteria</taxon>
        <taxon>Campylobacterales</taxon>
        <taxon>Arcobacteraceae</taxon>
        <taxon>Arcobacter</taxon>
    </lineage>
</organism>
<keyword evidence="1" id="KW-0472">Membrane</keyword>
<evidence type="ECO:0000313" key="3">
    <source>
        <dbReference type="Proteomes" id="UP000322644"/>
    </source>
</evidence>
<proteinExistence type="predicted"/>
<evidence type="ECO:0000313" key="2">
    <source>
        <dbReference type="EMBL" id="QEP40991.1"/>
    </source>
</evidence>
<gene>
    <name evidence="2" type="ORF">APORC_1406</name>
</gene>
<reference evidence="2 3" key="1">
    <citation type="submission" date="2019-09" db="EMBL/GenBank/DDBJ databases">
        <title>Complete genome sequencing of four Arcobacter species reveals a diverse suite of mobile elements.</title>
        <authorList>
            <person name="Miller W.G."/>
            <person name="Yee E."/>
            <person name="Bono J.L."/>
        </authorList>
    </citation>
    <scope>NUCLEOTIDE SEQUENCE [LARGE SCALE GENOMIC DNA]</scope>
    <source>
        <strain evidence="2 3">CCUG 56899</strain>
    </source>
</reference>
<feature type="transmembrane region" description="Helical" evidence="1">
    <location>
        <begin position="100"/>
        <end position="121"/>
    </location>
</feature>
<dbReference type="Proteomes" id="UP000322644">
    <property type="component" value="Chromosome"/>
</dbReference>
<keyword evidence="1" id="KW-1133">Transmembrane helix</keyword>
<reference evidence="2 3" key="2">
    <citation type="submission" date="2019-09" db="EMBL/GenBank/DDBJ databases">
        <title>Taxonomic note: a critical rebuttal of the proposed division of the genus Arcobacter into six genera, emended descriptions of Arcobacter anaerophilus and the genus Arcobacter, and an assessment of genus-level boundaries for Epsilonproteobacteria using in silico genomic comparator tools.</title>
        <authorList>
            <person name="On S.L.W."/>
            <person name="Miller W.G."/>
            <person name="Biggs P."/>
            <person name="Cornelius A."/>
            <person name="Vandamme P."/>
        </authorList>
    </citation>
    <scope>NUCLEOTIDE SEQUENCE [LARGE SCALE GENOMIC DNA]</scope>
    <source>
        <strain evidence="2 3">CCUG 56899</strain>
    </source>
</reference>
<sequence>MKNNLETCPQCEHLILDRMGTICPNCGYTKGYFNGEKRRKAYAKLFALNVFAPFISIFTIIFTQISIYSFFIGILLSVYISFKSFPLRFSNVFSNSFEKFFFLSLWSFVNIFLLVLIINIISKF</sequence>
<accession>A0A5C2HI60</accession>
<dbReference type="RefSeq" id="WP_066386981.1">
    <property type="nucleotide sequence ID" value="NZ_CP036246.2"/>
</dbReference>
<dbReference type="KEGG" id="apoc:APORC_1406"/>
<feature type="transmembrane region" description="Helical" evidence="1">
    <location>
        <begin position="47"/>
        <end position="80"/>
    </location>
</feature>
<dbReference type="EMBL" id="CP036246">
    <property type="protein sequence ID" value="QEP40991.1"/>
    <property type="molecule type" value="Genomic_DNA"/>
</dbReference>
<name>A0A5C2HI60_9BACT</name>